<comment type="caution">
    <text evidence="2">The sequence shown here is derived from an EMBL/GenBank/DDBJ whole genome shotgun (WGS) entry which is preliminary data.</text>
</comment>
<keyword evidence="3" id="KW-1185">Reference proteome</keyword>
<evidence type="ECO:0000313" key="2">
    <source>
        <dbReference type="EMBL" id="EKS46055.1"/>
    </source>
</evidence>
<feature type="compositionally biased region" description="Polar residues" evidence="1">
    <location>
        <begin position="54"/>
        <end position="63"/>
    </location>
</feature>
<feature type="compositionally biased region" description="Basic residues" evidence="1">
    <location>
        <begin position="1"/>
        <end position="32"/>
    </location>
</feature>
<dbReference type="Proteomes" id="UP000009359">
    <property type="component" value="Unassembled WGS sequence"/>
</dbReference>
<organism evidence="2 3">
    <name type="scientific">Bartonella bacilliformis INS</name>
    <dbReference type="NCBI Taxonomy" id="1206782"/>
    <lineage>
        <taxon>Bacteria</taxon>
        <taxon>Pseudomonadati</taxon>
        <taxon>Pseudomonadota</taxon>
        <taxon>Alphaproteobacteria</taxon>
        <taxon>Hyphomicrobiales</taxon>
        <taxon>Bartonellaceae</taxon>
        <taxon>Bartonella</taxon>
    </lineage>
</organism>
<reference evidence="2 3" key="1">
    <citation type="journal article" date="2013" name="Genome Announc.">
        <title>Whole Genome Sequencing and Comparative Analysis of Bartonella bacilliformis Strain INS, the Causative Agent of Carrion's Disease.</title>
        <authorList>
            <person name="Tarazona D."/>
            <person name="Padilla C."/>
            <person name="Caceres O."/>
            <person name="Montenegro J.D."/>
            <person name="Bailon H."/>
            <person name="Ventura G."/>
            <person name="Mendoza G."/>
            <person name="Anaya E."/>
            <person name="Guio H."/>
        </authorList>
    </citation>
    <scope>NUCLEOTIDE SEQUENCE [LARGE SCALE GENOMIC DNA]</scope>
    <source>
        <strain evidence="2 3">INS</strain>
    </source>
</reference>
<protein>
    <submittedName>
        <fullName evidence="2">Uncharacterized protein</fullName>
    </submittedName>
</protein>
<feature type="region of interest" description="Disordered" evidence="1">
    <location>
        <begin position="1"/>
        <end position="63"/>
    </location>
</feature>
<name>A0ABN0IHS4_BARBA</name>
<evidence type="ECO:0000313" key="3">
    <source>
        <dbReference type="Proteomes" id="UP000009359"/>
    </source>
</evidence>
<accession>A0ABN0IHS4</accession>
<dbReference type="EMBL" id="AMQK01000003">
    <property type="protein sequence ID" value="EKS46055.1"/>
    <property type="molecule type" value="Genomic_DNA"/>
</dbReference>
<proteinExistence type="predicted"/>
<evidence type="ECO:0000256" key="1">
    <source>
        <dbReference type="SAM" id="MobiDB-lite"/>
    </source>
</evidence>
<sequence>MRKKRAFSRKPNSLKRKRAKKQNGLNRGKKLCVKREHPQESQTLLKGSEHKNKTGSMQAKSFA</sequence>
<gene>
    <name evidence="2" type="ORF">BbINS_00795</name>
</gene>